<dbReference type="CDD" id="cd01948">
    <property type="entry name" value="EAL"/>
    <property type="match status" value="1"/>
</dbReference>
<dbReference type="SMART" id="SM00052">
    <property type="entry name" value="EAL"/>
    <property type="match status" value="1"/>
</dbReference>
<dbReference type="InterPro" id="IPR001633">
    <property type="entry name" value="EAL_dom"/>
</dbReference>
<dbReference type="Pfam" id="PF00990">
    <property type="entry name" value="GGDEF"/>
    <property type="match status" value="1"/>
</dbReference>
<evidence type="ECO:0000259" key="4">
    <source>
        <dbReference type="PROSITE" id="PS50887"/>
    </source>
</evidence>
<dbReference type="PROSITE" id="PS50110">
    <property type="entry name" value="RESPONSE_REGULATORY"/>
    <property type="match status" value="1"/>
</dbReference>
<dbReference type="InterPro" id="IPR050706">
    <property type="entry name" value="Cyclic-di-GMP_PDE-like"/>
</dbReference>
<dbReference type="KEGG" id="cyn:Cyan7425_1392"/>
<dbReference type="GO" id="GO:0000160">
    <property type="term" value="P:phosphorelay signal transduction system"/>
    <property type="evidence" value="ECO:0007669"/>
    <property type="project" value="InterPro"/>
</dbReference>
<reference evidence="5" key="1">
    <citation type="submission" date="2009-01" db="EMBL/GenBank/DDBJ databases">
        <title>Complete sequence of chromosome Cyanothece sp. PCC 7425.</title>
        <authorList>
            <consortium name="US DOE Joint Genome Institute"/>
            <person name="Lucas S."/>
            <person name="Copeland A."/>
            <person name="Lapidus A."/>
            <person name="Glavina del Rio T."/>
            <person name="Dalin E."/>
            <person name="Tice H."/>
            <person name="Bruce D."/>
            <person name="Goodwin L."/>
            <person name="Pitluck S."/>
            <person name="Sims D."/>
            <person name="Meineke L."/>
            <person name="Brettin T."/>
            <person name="Detter J.C."/>
            <person name="Han C."/>
            <person name="Larimer F."/>
            <person name="Land M."/>
            <person name="Hauser L."/>
            <person name="Kyrpides N."/>
            <person name="Ovchinnikova G."/>
            <person name="Liberton M."/>
            <person name="Stoeckel J."/>
            <person name="Banerjee A."/>
            <person name="Singh A."/>
            <person name="Page L."/>
            <person name="Sato H."/>
            <person name="Zhao L."/>
            <person name="Sherman L."/>
            <person name="Pakrasi H."/>
            <person name="Richardson P."/>
        </authorList>
    </citation>
    <scope>NUCLEOTIDE SEQUENCE</scope>
    <source>
        <strain evidence="5">PCC 7425</strain>
    </source>
</reference>
<dbReference type="Pfam" id="PF00563">
    <property type="entry name" value="EAL"/>
    <property type="match status" value="1"/>
</dbReference>
<dbReference type="InterPro" id="IPR035919">
    <property type="entry name" value="EAL_sf"/>
</dbReference>
<sequence>MLSSNQTTFACKMSSILIIDDDPDNFDVIDTFLAQQGYHLYYASSGRTAIADLDKFKPDLILLDVMMPDMTGIEVCRWIKTMPEWQAVPIIMVTALATKKNLAECFAAGADDFICKPLDSLELIARVRSMLRIHRQYEQIAAFNLQLEAMVEQRTAQLHTMVFQDALTKLPSRIFLLDKLTDLLNSDHQSLALIYLDCDQFKMINGSFGHAVGDQLIIAIAQRLEQYLAPGDVLARMGEDEFCFLVNHIDSPTQLESLIQNILQGFQANFTVADCEIFMSVCAGATYVTSRHQQPEELLQEADTAMYQAKLRGKGSYQLFQHQMHLTILNRLILENDLQRALKHEEFILYYQPIIQLDTQTLVGLEALIRWQHPERNLVPPGEFIPCMETTGLIVPVGLMSLTQACQQLSTWQQQGWTDLTLSVNLSTRQFACPSLLDDIDRILAETAINPSQLKLEITESAIMDNAEMAIGLAKELRSRQIQISIDDFGTGYSSLAYLHCLPVDSLKIDRSFVSQIQTHNRNYQIVKTIIALGHQLNLAVIAEGIETSQQLEWLKKLDCEFGQGYLFSHPLPATEIERLYLVR</sequence>
<evidence type="ECO:0000313" key="5">
    <source>
        <dbReference type="EMBL" id="ACL43765.1"/>
    </source>
</evidence>
<dbReference type="SMART" id="SM00448">
    <property type="entry name" value="REC"/>
    <property type="match status" value="1"/>
</dbReference>
<dbReference type="AlphaFoldDB" id="B8HNN4"/>
<evidence type="ECO:0000259" key="2">
    <source>
        <dbReference type="PROSITE" id="PS50110"/>
    </source>
</evidence>
<keyword evidence="1" id="KW-0597">Phosphoprotein</keyword>
<dbReference type="PANTHER" id="PTHR33121:SF70">
    <property type="entry name" value="SIGNALING PROTEIN YKOW"/>
    <property type="match status" value="1"/>
</dbReference>
<dbReference type="SUPFAM" id="SSF55073">
    <property type="entry name" value="Nucleotide cyclase"/>
    <property type="match status" value="1"/>
</dbReference>
<feature type="modified residue" description="4-aspartylphosphate" evidence="1">
    <location>
        <position position="64"/>
    </location>
</feature>
<feature type="domain" description="Response regulatory" evidence="2">
    <location>
        <begin position="15"/>
        <end position="131"/>
    </location>
</feature>
<dbReference type="SUPFAM" id="SSF52172">
    <property type="entry name" value="CheY-like"/>
    <property type="match status" value="1"/>
</dbReference>
<dbReference type="Gene3D" id="3.40.50.2300">
    <property type="match status" value="1"/>
</dbReference>
<dbReference type="InterPro" id="IPR000160">
    <property type="entry name" value="GGDEF_dom"/>
</dbReference>
<dbReference type="Gene3D" id="3.20.20.450">
    <property type="entry name" value="EAL domain"/>
    <property type="match status" value="1"/>
</dbReference>
<name>B8HNN4_CYAP4</name>
<dbReference type="InterPro" id="IPR011006">
    <property type="entry name" value="CheY-like_superfamily"/>
</dbReference>
<dbReference type="SMART" id="SM00267">
    <property type="entry name" value="GGDEF"/>
    <property type="match status" value="1"/>
</dbReference>
<feature type="domain" description="GGDEF" evidence="4">
    <location>
        <begin position="189"/>
        <end position="322"/>
    </location>
</feature>
<feature type="domain" description="EAL" evidence="3">
    <location>
        <begin position="331"/>
        <end position="584"/>
    </location>
</feature>
<dbReference type="PROSITE" id="PS50883">
    <property type="entry name" value="EAL"/>
    <property type="match status" value="1"/>
</dbReference>
<dbReference type="EMBL" id="CP001344">
    <property type="protein sequence ID" value="ACL43765.1"/>
    <property type="molecule type" value="Genomic_DNA"/>
</dbReference>
<dbReference type="PANTHER" id="PTHR33121">
    <property type="entry name" value="CYCLIC DI-GMP PHOSPHODIESTERASE PDEF"/>
    <property type="match status" value="1"/>
</dbReference>
<dbReference type="Pfam" id="PF00072">
    <property type="entry name" value="Response_reg"/>
    <property type="match status" value="1"/>
</dbReference>
<dbReference type="GO" id="GO:0071111">
    <property type="term" value="F:cyclic-guanylate-specific phosphodiesterase activity"/>
    <property type="evidence" value="ECO:0007669"/>
    <property type="project" value="InterPro"/>
</dbReference>
<dbReference type="InterPro" id="IPR001789">
    <property type="entry name" value="Sig_transdc_resp-reg_receiver"/>
</dbReference>
<dbReference type="SUPFAM" id="SSF141868">
    <property type="entry name" value="EAL domain-like"/>
    <property type="match status" value="1"/>
</dbReference>
<organism evidence="5">
    <name type="scientific">Cyanothece sp. (strain PCC 7425 / ATCC 29141)</name>
    <dbReference type="NCBI Taxonomy" id="395961"/>
    <lineage>
        <taxon>Bacteria</taxon>
        <taxon>Bacillati</taxon>
        <taxon>Cyanobacteriota</taxon>
        <taxon>Cyanophyceae</taxon>
        <taxon>Gomontiellales</taxon>
        <taxon>Cyanothecaceae</taxon>
        <taxon>Cyanothece</taxon>
    </lineage>
</organism>
<dbReference type="FunFam" id="3.40.50.2300:FF:000444">
    <property type="entry name" value="Sensory transduction histidine kinase"/>
    <property type="match status" value="1"/>
</dbReference>
<dbReference type="eggNOG" id="COG5001">
    <property type="taxonomic scope" value="Bacteria"/>
</dbReference>
<dbReference type="STRING" id="395961.Cyan7425_1392"/>
<dbReference type="FunFam" id="3.20.20.450:FF:000001">
    <property type="entry name" value="Cyclic di-GMP phosphodiesterase yahA"/>
    <property type="match status" value="1"/>
</dbReference>
<dbReference type="Gene3D" id="3.30.70.270">
    <property type="match status" value="1"/>
</dbReference>
<protein>
    <submittedName>
        <fullName evidence="5">Response regulator receiver modulated diguanylate cyclase/phosphodiesterase</fullName>
    </submittedName>
</protein>
<accession>B8HNN4</accession>
<dbReference type="HOGENOM" id="CLU_000445_70_50_3"/>
<dbReference type="NCBIfam" id="TIGR00254">
    <property type="entry name" value="GGDEF"/>
    <property type="match status" value="1"/>
</dbReference>
<dbReference type="PROSITE" id="PS50887">
    <property type="entry name" value="GGDEF"/>
    <property type="match status" value="1"/>
</dbReference>
<gene>
    <name evidence="5" type="ordered locus">Cyan7425_1392</name>
</gene>
<dbReference type="InterPro" id="IPR043128">
    <property type="entry name" value="Rev_trsase/Diguanyl_cyclase"/>
</dbReference>
<evidence type="ECO:0000256" key="1">
    <source>
        <dbReference type="PROSITE-ProRule" id="PRU00169"/>
    </source>
</evidence>
<dbReference type="InterPro" id="IPR029787">
    <property type="entry name" value="Nucleotide_cyclase"/>
</dbReference>
<evidence type="ECO:0000259" key="3">
    <source>
        <dbReference type="PROSITE" id="PS50883"/>
    </source>
</evidence>
<dbReference type="CDD" id="cd01949">
    <property type="entry name" value="GGDEF"/>
    <property type="match status" value="1"/>
</dbReference>
<proteinExistence type="predicted"/>